<evidence type="ECO:0000313" key="6">
    <source>
        <dbReference type="EMBL" id="GHE99364.1"/>
    </source>
</evidence>
<dbReference type="Pfam" id="PF10672">
    <property type="entry name" value="Methyltrans_SAM"/>
    <property type="match status" value="1"/>
</dbReference>
<dbReference type="EMBL" id="BNAH01000014">
    <property type="protein sequence ID" value="GHE99364.1"/>
    <property type="molecule type" value="Genomic_DNA"/>
</dbReference>
<feature type="domain" description="S-adenosylmethionine-dependent methyltransferase" evidence="5">
    <location>
        <begin position="25"/>
        <end position="303"/>
    </location>
</feature>
<organism evidence="6 7">
    <name type="scientific">Thalassotalea profundi</name>
    <dbReference type="NCBI Taxonomy" id="2036687"/>
    <lineage>
        <taxon>Bacteria</taxon>
        <taxon>Pseudomonadati</taxon>
        <taxon>Pseudomonadota</taxon>
        <taxon>Gammaproteobacteria</taxon>
        <taxon>Alteromonadales</taxon>
        <taxon>Colwelliaceae</taxon>
        <taxon>Thalassotalea</taxon>
    </lineage>
</organism>
<dbReference type="PANTHER" id="PTHR43042">
    <property type="entry name" value="SAM-DEPENDENT METHYLTRANSFERASE"/>
    <property type="match status" value="1"/>
</dbReference>
<evidence type="ECO:0000259" key="5">
    <source>
        <dbReference type="Pfam" id="PF10672"/>
    </source>
</evidence>
<dbReference type="InterPro" id="IPR019614">
    <property type="entry name" value="SAM-dep_methyl-trfase"/>
</dbReference>
<keyword evidence="1" id="KW-0698">rRNA processing</keyword>
<keyword evidence="3" id="KW-0808">Transferase</keyword>
<dbReference type="Gene3D" id="3.40.50.150">
    <property type="entry name" value="Vaccinia Virus protein VP39"/>
    <property type="match status" value="1"/>
</dbReference>
<comment type="caution">
    <text evidence="6">The sequence shown here is derived from an EMBL/GenBank/DDBJ whole genome shotgun (WGS) entry which is preliminary data.</text>
</comment>
<evidence type="ECO:0000313" key="7">
    <source>
        <dbReference type="Proteomes" id="UP000626370"/>
    </source>
</evidence>
<keyword evidence="2 6" id="KW-0489">Methyltransferase</keyword>
<dbReference type="InterPro" id="IPR029063">
    <property type="entry name" value="SAM-dependent_MTases_sf"/>
</dbReference>
<proteinExistence type="predicted"/>
<sequence>MIEYIQFPENLTSLGNSGFSEPDSQRLFHGRGHAYDGLSHVNVDWFSPIIFITLYQAVDPSWLNQQVELLRENIHECKSIQVQHRYIKFSPIEVLWGDDLQQAVAVENDLRYQLTLGKSQNLGLFFDMANGRKWVKENAHGKNILNLFSYTCAFSVAALSGGATQVVNIDMSKSSLSKGRDNHKLNEQDLTKVKFEGVDIFKSYSRLKKYGPYQMLICDPPSFQKGSVNIERDYKKIIKRLPELMSDNADVLLCLNSPDLDEQFLLDEVARECPECQFQYKVENPKVFKEAEQGKGLKVLYFKYKPS</sequence>
<dbReference type="RefSeq" id="WP_189379185.1">
    <property type="nucleotide sequence ID" value="NZ_BNAH01000014.1"/>
</dbReference>
<keyword evidence="7" id="KW-1185">Reference proteome</keyword>
<dbReference type="GO" id="GO:0008168">
    <property type="term" value="F:methyltransferase activity"/>
    <property type="evidence" value="ECO:0007669"/>
    <property type="project" value="UniProtKB-KW"/>
</dbReference>
<dbReference type="PANTHER" id="PTHR43042:SF3">
    <property type="entry name" value="RIBOSOMAL RNA LARGE SUBUNIT METHYLTRANSFERASE YWBD-RELATED"/>
    <property type="match status" value="1"/>
</dbReference>
<keyword evidence="4" id="KW-0949">S-adenosyl-L-methionine</keyword>
<protein>
    <submittedName>
        <fullName evidence="6">Methyltransferase</fullName>
    </submittedName>
</protein>
<dbReference type="Proteomes" id="UP000626370">
    <property type="component" value="Unassembled WGS sequence"/>
</dbReference>
<evidence type="ECO:0000256" key="4">
    <source>
        <dbReference type="ARBA" id="ARBA00022691"/>
    </source>
</evidence>
<dbReference type="SUPFAM" id="SSF53335">
    <property type="entry name" value="S-adenosyl-L-methionine-dependent methyltransferases"/>
    <property type="match status" value="1"/>
</dbReference>
<dbReference type="CDD" id="cd02440">
    <property type="entry name" value="AdoMet_MTases"/>
    <property type="match status" value="1"/>
</dbReference>
<reference evidence="7" key="1">
    <citation type="journal article" date="2019" name="Int. J. Syst. Evol. Microbiol.">
        <title>The Global Catalogue of Microorganisms (GCM) 10K type strain sequencing project: providing services to taxonomists for standard genome sequencing and annotation.</title>
        <authorList>
            <consortium name="The Broad Institute Genomics Platform"/>
            <consortium name="The Broad Institute Genome Sequencing Center for Infectious Disease"/>
            <person name="Wu L."/>
            <person name="Ma J."/>
        </authorList>
    </citation>
    <scope>NUCLEOTIDE SEQUENCE [LARGE SCALE GENOMIC DNA]</scope>
    <source>
        <strain evidence="7">CGMCC 1.15922</strain>
    </source>
</reference>
<accession>A0ABQ3J4X0</accession>
<evidence type="ECO:0000256" key="1">
    <source>
        <dbReference type="ARBA" id="ARBA00022552"/>
    </source>
</evidence>
<evidence type="ECO:0000256" key="3">
    <source>
        <dbReference type="ARBA" id="ARBA00022679"/>
    </source>
</evidence>
<gene>
    <name evidence="6" type="ORF">GCM10011501_31160</name>
</gene>
<evidence type="ECO:0000256" key="2">
    <source>
        <dbReference type="ARBA" id="ARBA00022603"/>
    </source>
</evidence>
<name>A0ABQ3J4X0_9GAMM</name>
<dbReference type="GO" id="GO:0032259">
    <property type="term" value="P:methylation"/>
    <property type="evidence" value="ECO:0007669"/>
    <property type="project" value="UniProtKB-KW"/>
</dbReference>